<dbReference type="Gene3D" id="3.30.70.270">
    <property type="match status" value="1"/>
</dbReference>
<accession>A0ABY8C9X4</accession>
<sequence>MLTINRFLAFLFLFIVAGLYSSFAFYYLNEQETKAQIITDEFHRILGEASYQIATELEGIDSINNFKSRFNRQVAQNNLIDAMIITKEHEVLLSTNPSIKRVPHNAHVHSNMDEKKVTQLLAHEVHQITFQVYEQNNPIYLSIYLYPNHYELKGYFSQTTNTYILYTFFPTILIAALLYWVFRSRLIRPLESLRKFAYYHDIVPQALKIKELEAIRSSMVQTFQRLEEETKALYSSSRKDALSGLPNRYQLNERLTWLIAESSRADAEFAFLFVDIDNFKNINDSLGHDVGDELLINVSEIMQSEVRGYDIIARFGGDEFVMVINKYQSHLELNHIIDRVLVKLSKTQLVRQQPINVTASIGVAFYPKDGDTTQTLLKNADIAMYEAKKRGKNQVHYFTEQLNQKIISEIAMEQELKRALANHEFEMYYQPKTCVKTGKVMGVESLIRWIHPKKGIISPKEFIPIAEQTGLIIPLGNWILQQAMQDQLEWQKQYGITLPVSVNVSAIQFGHDKFFSELHDLIYRLNFEPRHLDIEVTESVLMGDTEKHLTLLKKIRGIGISISLDDFGTGYSSLAYLKTFPINTLKIDKSFLDDYRSNSGSVFIDTMVRMAENLNISVVAEGVESQEQLDYLSSIQCQCYQGYYCSKPIPKKEFIQLVHKLNV</sequence>
<evidence type="ECO:0000259" key="3">
    <source>
        <dbReference type="PROSITE" id="PS50887"/>
    </source>
</evidence>
<protein>
    <submittedName>
        <fullName evidence="4">EAL domain-containing protein</fullName>
    </submittedName>
</protein>
<dbReference type="SUPFAM" id="SSF141868">
    <property type="entry name" value="EAL domain-like"/>
    <property type="match status" value="1"/>
</dbReference>
<dbReference type="PANTHER" id="PTHR44757:SF2">
    <property type="entry name" value="BIOFILM ARCHITECTURE MAINTENANCE PROTEIN MBAA"/>
    <property type="match status" value="1"/>
</dbReference>
<keyword evidence="1" id="KW-0812">Transmembrane</keyword>
<evidence type="ECO:0000259" key="2">
    <source>
        <dbReference type="PROSITE" id="PS50883"/>
    </source>
</evidence>
<dbReference type="InterPro" id="IPR001633">
    <property type="entry name" value="EAL_dom"/>
</dbReference>
<dbReference type="PROSITE" id="PS50887">
    <property type="entry name" value="GGDEF"/>
    <property type="match status" value="1"/>
</dbReference>
<evidence type="ECO:0000256" key="1">
    <source>
        <dbReference type="SAM" id="Phobius"/>
    </source>
</evidence>
<dbReference type="SMART" id="SM00267">
    <property type="entry name" value="GGDEF"/>
    <property type="match status" value="1"/>
</dbReference>
<dbReference type="InterPro" id="IPR000160">
    <property type="entry name" value="GGDEF_dom"/>
</dbReference>
<dbReference type="Pfam" id="PF00563">
    <property type="entry name" value="EAL"/>
    <property type="match status" value="1"/>
</dbReference>
<dbReference type="SUPFAM" id="SSF55073">
    <property type="entry name" value="Nucleotide cyclase"/>
    <property type="match status" value="1"/>
</dbReference>
<dbReference type="Pfam" id="PF00990">
    <property type="entry name" value="GGDEF"/>
    <property type="match status" value="1"/>
</dbReference>
<dbReference type="NCBIfam" id="TIGR00254">
    <property type="entry name" value="GGDEF"/>
    <property type="match status" value="1"/>
</dbReference>
<organism evidence="4 5">
    <name type="scientific">Thiomicrorhabdus lithotrophica</name>
    <dbReference type="NCBI Taxonomy" id="2949997"/>
    <lineage>
        <taxon>Bacteria</taxon>
        <taxon>Pseudomonadati</taxon>
        <taxon>Pseudomonadota</taxon>
        <taxon>Gammaproteobacteria</taxon>
        <taxon>Thiotrichales</taxon>
        <taxon>Piscirickettsiaceae</taxon>
        <taxon>Thiomicrorhabdus</taxon>
    </lineage>
</organism>
<dbReference type="InterPro" id="IPR043128">
    <property type="entry name" value="Rev_trsase/Diguanyl_cyclase"/>
</dbReference>
<feature type="domain" description="GGDEF" evidence="3">
    <location>
        <begin position="267"/>
        <end position="400"/>
    </location>
</feature>
<name>A0ABY8C9X4_9GAMM</name>
<dbReference type="Proteomes" id="UP001222275">
    <property type="component" value="Chromosome"/>
</dbReference>
<dbReference type="PROSITE" id="PS50883">
    <property type="entry name" value="EAL"/>
    <property type="match status" value="1"/>
</dbReference>
<dbReference type="InterPro" id="IPR035919">
    <property type="entry name" value="EAL_sf"/>
</dbReference>
<proteinExistence type="predicted"/>
<dbReference type="InterPro" id="IPR052155">
    <property type="entry name" value="Biofilm_reg_signaling"/>
</dbReference>
<dbReference type="Gene3D" id="3.20.20.450">
    <property type="entry name" value="EAL domain"/>
    <property type="match status" value="1"/>
</dbReference>
<dbReference type="SMART" id="SM00052">
    <property type="entry name" value="EAL"/>
    <property type="match status" value="1"/>
</dbReference>
<reference evidence="4 5" key="1">
    <citation type="submission" date="2022-06" db="EMBL/GenBank/DDBJ databases">
        <title>Thiomicrohabdus sp. nov, an obligately chemolithoautotrophic, sulfur-oxidizing bacterium isolated from beach of Guanyin Mountain. Amoy.</title>
        <authorList>
            <person name="Zhu H."/>
        </authorList>
    </citation>
    <scope>NUCLEOTIDE SEQUENCE [LARGE SCALE GENOMIC DNA]</scope>
    <source>
        <strain evidence="4 5">XGS-01</strain>
    </source>
</reference>
<feature type="transmembrane region" description="Helical" evidence="1">
    <location>
        <begin position="163"/>
        <end position="182"/>
    </location>
</feature>
<keyword evidence="5" id="KW-1185">Reference proteome</keyword>
<gene>
    <name evidence="4" type="ORF">NR989_00510</name>
</gene>
<keyword evidence="1" id="KW-1133">Transmembrane helix</keyword>
<evidence type="ECO:0000313" key="5">
    <source>
        <dbReference type="Proteomes" id="UP001222275"/>
    </source>
</evidence>
<keyword evidence="1" id="KW-0472">Membrane</keyword>
<dbReference type="RefSeq" id="WP_275595015.1">
    <property type="nucleotide sequence ID" value="NZ_CP102381.1"/>
</dbReference>
<dbReference type="CDD" id="cd01948">
    <property type="entry name" value="EAL"/>
    <property type="match status" value="1"/>
</dbReference>
<evidence type="ECO:0000313" key="4">
    <source>
        <dbReference type="EMBL" id="WEJ62759.1"/>
    </source>
</evidence>
<dbReference type="InterPro" id="IPR029787">
    <property type="entry name" value="Nucleotide_cyclase"/>
</dbReference>
<feature type="domain" description="EAL" evidence="2">
    <location>
        <begin position="409"/>
        <end position="662"/>
    </location>
</feature>
<dbReference type="CDD" id="cd01949">
    <property type="entry name" value="GGDEF"/>
    <property type="match status" value="1"/>
</dbReference>
<dbReference type="PANTHER" id="PTHR44757">
    <property type="entry name" value="DIGUANYLATE CYCLASE DGCP"/>
    <property type="match status" value="1"/>
</dbReference>
<dbReference type="EMBL" id="CP102381">
    <property type="protein sequence ID" value="WEJ62759.1"/>
    <property type="molecule type" value="Genomic_DNA"/>
</dbReference>